<dbReference type="AlphaFoldDB" id="A0A645FAX7"/>
<protein>
    <submittedName>
        <fullName evidence="1">Uncharacterized protein</fullName>
    </submittedName>
</protein>
<proteinExistence type="predicted"/>
<comment type="caution">
    <text evidence="1">The sequence shown here is derived from an EMBL/GenBank/DDBJ whole genome shotgun (WGS) entry which is preliminary data.</text>
</comment>
<reference evidence="1" key="1">
    <citation type="submission" date="2019-08" db="EMBL/GenBank/DDBJ databases">
        <authorList>
            <person name="Kucharzyk K."/>
            <person name="Murdoch R.W."/>
            <person name="Higgins S."/>
            <person name="Loffler F."/>
        </authorList>
    </citation>
    <scope>NUCLEOTIDE SEQUENCE</scope>
</reference>
<gene>
    <name evidence="1" type="ORF">SDC9_156904</name>
</gene>
<name>A0A645FAX7_9ZZZZ</name>
<accession>A0A645FAX7</accession>
<sequence length="88" mass="10366">MELNITMDDLYLLRCVIIKDNNNYFEGKDYNGKKYIISKNEATKKYKVGTDSTFYATKREEGLIFKKTILEPLTTKEYEMILAKHSKI</sequence>
<dbReference type="EMBL" id="VSSQ01055732">
    <property type="protein sequence ID" value="MPN09613.1"/>
    <property type="molecule type" value="Genomic_DNA"/>
</dbReference>
<organism evidence="1">
    <name type="scientific">bioreactor metagenome</name>
    <dbReference type="NCBI Taxonomy" id="1076179"/>
    <lineage>
        <taxon>unclassified sequences</taxon>
        <taxon>metagenomes</taxon>
        <taxon>ecological metagenomes</taxon>
    </lineage>
</organism>
<evidence type="ECO:0000313" key="1">
    <source>
        <dbReference type="EMBL" id="MPN09613.1"/>
    </source>
</evidence>